<dbReference type="PANTHER" id="PTHR43765">
    <property type="entry name" value="2-DEHYDROPANTOATE 2-REDUCTASE-RELATED"/>
    <property type="match status" value="1"/>
</dbReference>
<keyword evidence="6 10" id="KW-0521">NADP</keyword>
<dbReference type="Gene3D" id="3.40.50.720">
    <property type="entry name" value="NAD(P)-binding Rossmann-like Domain"/>
    <property type="match status" value="1"/>
</dbReference>
<organism evidence="13 14">
    <name type="scientific">Neoroseomonas terrae</name>
    <dbReference type="NCBI Taxonomy" id="424799"/>
    <lineage>
        <taxon>Bacteria</taxon>
        <taxon>Pseudomonadati</taxon>
        <taxon>Pseudomonadota</taxon>
        <taxon>Alphaproteobacteria</taxon>
        <taxon>Acetobacterales</taxon>
        <taxon>Acetobacteraceae</taxon>
        <taxon>Neoroseomonas</taxon>
    </lineage>
</organism>
<dbReference type="InterPro" id="IPR050838">
    <property type="entry name" value="Ketopantoate_reductase"/>
</dbReference>
<evidence type="ECO:0000256" key="9">
    <source>
        <dbReference type="ARBA" id="ARBA00048793"/>
    </source>
</evidence>
<dbReference type="RefSeq" id="WP_211866268.1">
    <property type="nucleotide sequence ID" value="NZ_JAAEDI010000004.1"/>
</dbReference>
<proteinExistence type="inferred from homology"/>
<accession>A0ABS5ECR3</accession>
<dbReference type="InterPro" id="IPR013328">
    <property type="entry name" value="6PGD_dom2"/>
</dbReference>
<dbReference type="InterPro" id="IPR003710">
    <property type="entry name" value="ApbA"/>
</dbReference>
<comment type="function">
    <text evidence="10">Catalyzes the NADPH-dependent reduction of ketopantoate into pantoic acid.</text>
</comment>
<keyword evidence="7 10" id="KW-0560">Oxidoreductase</keyword>
<evidence type="ECO:0000313" key="14">
    <source>
        <dbReference type="Proteomes" id="UP000698752"/>
    </source>
</evidence>
<feature type="domain" description="Ketopantoate reductase C-terminal" evidence="12">
    <location>
        <begin position="172"/>
        <end position="292"/>
    </location>
</feature>
<dbReference type="NCBIfam" id="TIGR00745">
    <property type="entry name" value="apbA_panE"/>
    <property type="match status" value="1"/>
</dbReference>
<dbReference type="Proteomes" id="UP000698752">
    <property type="component" value="Unassembled WGS sequence"/>
</dbReference>
<dbReference type="EMBL" id="JAAEDI010000004">
    <property type="protein sequence ID" value="MBR0648814.1"/>
    <property type="molecule type" value="Genomic_DNA"/>
</dbReference>
<evidence type="ECO:0000256" key="7">
    <source>
        <dbReference type="ARBA" id="ARBA00023002"/>
    </source>
</evidence>
<evidence type="ECO:0000256" key="5">
    <source>
        <dbReference type="ARBA" id="ARBA00022655"/>
    </source>
</evidence>
<protein>
    <recommendedName>
        <fullName evidence="4 10">2-dehydropantoate 2-reductase</fullName>
        <ecNumber evidence="3 10">1.1.1.169</ecNumber>
    </recommendedName>
    <alternativeName>
        <fullName evidence="8 10">Ketopantoate reductase</fullName>
    </alternativeName>
</protein>
<comment type="pathway">
    <text evidence="1 10">Cofactor biosynthesis; (R)-pantothenate biosynthesis; (R)-pantoate from 3-methyl-2-oxobutanoate: step 2/2.</text>
</comment>
<dbReference type="InterPro" id="IPR013332">
    <property type="entry name" value="KPR_N"/>
</dbReference>
<feature type="domain" description="Ketopantoate reductase N-terminal" evidence="11">
    <location>
        <begin position="3"/>
        <end position="148"/>
    </location>
</feature>
<name>A0ABS5ECR3_9PROT</name>
<evidence type="ECO:0000259" key="11">
    <source>
        <dbReference type="Pfam" id="PF02558"/>
    </source>
</evidence>
<dbReference type="InterPro" id="IPR008927">
    <property type="entry name" value="6-PGluconate_DH-like_C_sf"/>
</dbReference>
<evidence type="ECO:0000256" key="2">
    <source>
        <dbReference type="ARBA" id="ARBA00007870"/>
    </source>
</evidence>
<evidence type="ECO:0000256" key="3">
    <source>
        <dbReference type="ARBA" id="ARBA00013014"/>
    </source>
</evidence>
<evidence type="ECO:0000259" key="12">
    <source>
        <dbReference type="Pfam" id="PF08546"/>
    </source>
</evidence>
<dbReference type="EC" id="1.1.1.169" evidence="3 10"/>
<reference evidence="14" key="1">
    <citation type="journal article" date="2021" name="Syst. Appl. Microbiol.">
        <title>Roseomonas hellenica sp. nov., isolated from roots of wild-growing Alkanna tinctoria.</title>
        <authorList>
            <person name="Rat A."/>
            <person name="Naranjo H.D."/>
            <person name="Lebbe L."/>
            <person name="Cnockaert M."/>
            <person name="Krigas N."/>
            <person name="Grigoriadou K."/>
            <person name="Maloupa E."/>
            <person name="Willems A."/>
        </authorList>
    </citation>
    <scope>NUCLEOTIDE SEQUENCE [LARGE SCALE GENOMIC DNA]</scope>
    <source>
        <strain evidence="14">LMG 31159</strain>
    </source>
</reference>
<evidence type="ECO:0000256" key="6">
    <source>
        <dbReference type="ARBA" id="ARBA00022857"/>
    </source>
</evidence>
<dbReference type="InterPro" id="IPR013752">
    <property type="entry name" value="KPA_reductase"/>
</dbReference>
<keyword evidence="14" id="KW-1185">Reference proteome</keyword>
<keyword evidence="5 10" id="KW-0566">Pantothenate biosynthesis</keyword>
<evidence type="ECO:0000256" key="1">
    <source>
        <dbReference type="ARBA" id="ARBA00004994"/>
    </source>
</evidence>
<sequence>MKVAVMGAGSIGCYFGGLLARSGVPVTLIGRRQHVDAVTERGLVLEMGGERHVVPMQATTDPVGVADAEVVLFCVKSGDTESVGREITPHLRPDAAVLSFQNGVDNPDRLRAVTGGTVVPVAVYVATAMAGPGHVQHHGRGELVMGPCPRDAEIAAHFEAAGIPTRVSANAIDALWAKLIVNCAYNALSALTQLPYARMIRTAEVEGVMKDIVAEAVAVADASGVSVPQDILAAVLGLAATMPDQRSSTAQDLARGKPTEIDFLNGFVVRRGATLGIPTPVNRVLHTLVKAAEAKAA</sequence>
<comment type="caution">
    <text evidence="13">The sequence shown here is derived from an EMBL/GenBank/DDBJ whole genome shotgun (WGS) entry which is preliminary data.</text>
</comment>
<evidence type="ECO:0000256" key="4">
    <source>
        <dbReference type="ARBA" id="ARBA00019465"/>
    </source>
</evidence>
<dbReference type="Gene3D" id="1.10.1040.10">
    <property type="entry name" value="N-(1-d-carboxylethyl)-l-norvaline Dehydrogenase, domain 2"/>
    <property type="match status" value="1"/>
</dbReference>
<evidence type="ECO:0000313" key="13">
    <source>
        <dbReference type="EMBL" id="MBR0648814.1"/>
    </source>
</evidence>
<evidence type="ECO:0000256" key="10">
    <source>
        <dbReference type="RuleBase" id="RU362068"/>
    </source>
</evidence>
<comment type="catalytic activity">
    <reaction evidence="9 10">
        <text>(R)-pantoate + NADP(+) = 2-dehydropantoate + NADPH + H(+)</text>
        <dbReference type="Rhea" id="RHEA:16233"/>
        <dbReference type="ChEBI" id="CHEBI:11561"/>
        <dbReference type="ChEBI" id="CHEBI:15378"/>
        <dbReference type="ChEBI" id="CHEBI:15980"/>
        <dbReference type="ChEBI" id="CHEBI:57783"/>
        <dbReference type="ChEBI" id="CHEBI:58349"/>
        <dbReference type="EC" id="1.1.1.169"/>
    </reaction>
</comment>
<gene>
    <name evidence="13" type="ORF">GXW78_04020</name>
</gene>
<dbReference type="PANTHER" id="PTHR43765:SF2">
    <property type="entry name" value="2-DEHYDROPANTOATE 2-REDUCTASE"/>
    <property type="match status" value="1"/>
</dbReference>
<evidence type="ECO:0000256" key="8">
    <source>
        <dbReference type="ARBA" id="ARBA00032024"/>
    </source>
</evidence>
<dbReference type="Pfam" id="PF02558">
    <property type="entry name" value="ApbA"/>
    <property type="match status" value="1"/>
</dbReference>
<comment type="similarity">
    <text evidence="2 10">Belongs to the ketopantoate reductase family.</text>
</comment>
<dbReference type="InterPro" id="IPR036291">
    <property type="entry name" value="NAD(P)-bd_dom_sf"/>
</dbReference>
<dbReference type="Pfam" id="PF08546">
    <property type="entry name" value="ApbA_C"/>
    <property type="match status" value="1"/>
</dbReference>
<dbReference type="SUPFAM" id="SSF48179">
    <property type="entry name" value="6-phosphogluconate dehydrogenase C-terminal domain-like"/>
    <property type="match status" value="1"/>
</dbReference>
<dbReference type="SUPFAM" id="SSF51735">
    <property type="entry name" value="NAD(P)-binding Rossmann-fold domains"/>
    <property type="match status" value="1"/>
</dbReference>